<feature type="region of interest" description="Disordered" evidence="1">
    <location>
        <begin position="1"/>
        <end position="25"/>
    </location>
</feature>
<protein>
    <recommendedName>
        <fullName evidence="2">Exocyst complex component Sec10-like alpha-helical bundle domain-containing protein</fullName>
    </recommendedName>
</protein>
<dbReference type="EMBL" id="JALLPB020000378">
    <property type="protein sequence ID" value="KAL3809765.1"/>
    <property type="molecule type" value="Genomic_DNA"/>
</dbReference>
<gene>
    <name evidence="3" type="ORF">ACHAXA_011208</name>
</gene>
<evidence type="ECO:0000313" key="4">
    <source>
        <dbReference type="Proteomes" id="UP001530377"/>
    </source>
</evidence>
<organism evidence="3 4">
    <name type="scientific">Cyclostephanos tholiformis</name>
    <dbReference type="NCBI Taxonomy" id="382380"/>
    <lineage>
        <taxon>Eukaryota</taxon>
        <taxon>Sar</taxon>
        <taxon>Stramenopiles</taxon>
        <taxon>Ochrophyta</taxon>
        <taxon>Bacillariophyta</taxon>
        <taxon>Coscinodiscophyceae</taxon>
        <taxon>Thalassiosirophycidae</taxon>
        <taxon>Stephanodiscales</taxon>
        <taxon>Stephanodiscaceae</taxon>
        <taxon>Cyclostephanos</taxon>
    </lineage>
</organism>
<dbReference type="PANTHER" id="PTHR12100">
    <property type="entry name" value="SEC10"/>
    <property type="match status" value="1"/>
</dbReference>
<accession>A0ABD3R9T1</accession>
<dbReference type="AlphaFoldDB" id="A0ABD3R9T1"/>
<evidence type="ECO:0000259" key="2">
    <source>
        <dbReference type="Pfam" id="PF07393"/>
    </source>
</evidence>
<dbReference type="Proteomes" id="UP001530377">
    <property type="component" value="Unassembled WGS sequence"/>
</dbReference>
<feature type="compositionally biased region" description="Gly residues" evidence="1">
    <location>
        <begin position="98"/>
        <end position="110"/>
    </location>
</feature>
<name>A0ABD3R9T1_9STRA</name>
<keyword evidence="4" id="KW-1185">Reference proteome</keyword>
<feature type="domain" description="Exocyst complex component Sec10-like alpha-helical bundle" evidence="2">
    <location>
        <begin position="854"/>
        <end position="1064"/>
    </location>
</feature>
<comment type="caution">
    <text evidence="3">The sequence shown here is derived from an EMBL/GenBank/DDBJ whole genome shotgun (WGS) entry which is preliminary data.</text>
</comment>
<reference evidence="3 4" key="1">
    <citation type="submission" date="2024-10" db="EMBL/GenBank/DDBJ databases">
        <title>Updated reference genomes for cyclostephanoid diatoms.</title>
        <authorList>
            <person name="Roberts W.R."/>
            <person name="Alverson A.J."/>
        </authorList>
    </citation>
    <scope>NUCLEOTIDE SEQUENCE [LARGE SCALE GENOMIC DNA]</scope>
    <source>
        <strain evidence="3 4">AJA228-03</strain>
    </source>
</reference>
<dbReference type="Pfam" id="PF07393">
    <property type="entry name" value="Sec10_HB"/>
    <property type="match status" value="1"/>
</dbReference>
<dbReference type="InterPro" id="IPR009976">
    <property type="entry name" value="Sec10-like"/>
</dbReference>
<dbReference type="InterPro" id="IPR048627">
    <property type="entry name" value="Sec10_HB"/>
</dbReference>
<sequence length="1105" mass="121545">MSAKRQPTPPAANRAPRFPTTTGGLYDLDALDEELVTATGPSSSAYHDAMEPKLDNLRSLDKSTATFKEMIRAAEADAASHAARVRGYDEVRSAAPISGGGGGGRGGGGRETSSWRERLERRKRWDAKSEALKKEVTTIVGNLTTPIEGTQAEVASVRLARWQRALELYVYCPEETGVDLLKLLEKLIEGCGEEDELLDALSQASQTSTSLVDQTSLAVRDAADALAEAEDAYHIKLEAHTMLVNRAAEQSEKIELQFRTNGSNALKIGQQLEMAEAKKRQCDTASLLIRQWWMMENLAEQEELSGEELQVNEEVRGVIPSSSCRMDPLFTRPENSLEAARALKSLRTVVKSRGNSANGALLDPVSRHRFDVTSRLVQRTSVALEARLIQSFSEVYAAGGTYDFSSPDAATRPGRLNWVELRNSAMALSYFDGGRGLHKRYVQMVVTSRFPELFQGGSGDTSDDSDEDKDDEQLDMDSMRQKLSNLFHRVCEVCTAEFQLISNVFAYSVNFGKGGGDAMFDVTSLSDAIPFQVARALLQRVISDPNDGLHARINDLLDSIDRRGDFDAGTKKLDTFVVVHEKAAGLFTMLKESAQTMLMPTGKKSSEEYQAVSDENARAVASLIQFLTTQEMALSSSHRRDYLNLELRLLHHECCYCLDRIGAKFVIPKKSDIRRNTGLGHVGGPATYSAPVMPLDKQYLKKIGFAGLLNGPLKQSVLRQPLMHATDSLARARLMFGTGQGGFGDIDSTARVVTGIFSQMCTFYGNSFIFPIIEVVGSLLDTNPPSAPPNLPFDENSPAPDLGVDGSFWVSIERIHSAAKAFDRELWAEQRAGSERVWEILAGSHTSLTLAKDLRMSFFQELEERGETAILRALDTISTHIQWVLVAGGENVTKNRVRPNFSDKSGSGGPYALPAGSSLENANSPAVKSLTFCLRAQFVHTQAALTPQSLSAFWTALSMRLYDILVTRLLQHYFISMVGAVKLSRDVEALRSVAMLAGTDHQHWDMLRELLTVYMTPPNALKTILVGPEGDPTSGKGLFGQAGKIQALVFMSRRIDYRVKVNNVFQKSTWVVELLEDLGVPDPTDGIVNIALYSAQSLRNRRLKS</sequence>
<evidence type="ECO:0000313" key="3">
    <source>
        <dbReference type="EMBL" id="KAL3809765.1"/>
    </source>
</evidence>
<dbReference type="PANTHER" id="PTHR12100:SF0">
    <property type="entry name" value="EXOCYST COMPLEX COMPONENT 5"/>
    <property type="match status" value="1"/>
</dbReference>
<feature type="region of interest" description="Disordered" evidence="1">
    <location>
        <begin position="93"/>
        <end position="120"/>
    </location>
</feature>
<proteinExistence type="predicted"/>
<evidence type="ECO:0000256" key="1">
    <source>
        <dbReference type="SAM" id="MobiDB-lite"/>
    </source>
</evidence>